<dbReference type="FunFam" id="1.10.10.10:FF:000001">
    <property type="entry name" value="LysR family transcriptional regulator"/>
    <property type="match status" value="1"/>
</dbReference>
<organism evidence="6">
    <name type="scientific">hydrothermal vent metagenome</name>
    <dbReference type="NCBI Taxonomy" id="652676"/>
    <lineage>
        <taxon>unclassified sequences</taxon>
        <taxon>metagenomes</taxon>
        <taxon>ecological metagenomes</taxon>
    </lineage>
</organism>
<name>A0A3B1BLJ8_9ZZZZ</name>
<accession>A0A3B1BLJ8</accession>
<evidence type="ECO:0000256" key="2">
    <source>
        <dbReference type="ARBA" id="ARBA00023015"/>
    </source>
</evidence>
<dbReference type="InterPro" id="IPR036390">
    <property type="entry name" value="WH_DNA-bd_sf"/>
</dbReference>
<keyword evidence="2" id="KW-0805">Transcription regulation</keyword>
<evidence type="ECO:0000256" key="4">
    <source>
        <dbReference type="ARBA" id="ARBA00023163"/>
    </source>
</evidence>
<comment type="similarity">
    <text evidence="1">Belongs to the LysR transcriptional regulatory family.</text>
</comment>
<dbReference type="CDD" id="cd08419">
    <property type="entry name" value="PBP2_CbbR_RubisCO_like"/>
    <property type="match status" value="1"/>
</dbReference>
<dbReference type="InterPro" id="IPR000847">
    <property type="entry name" value="LysR_HTH_N"/>
</dbReference>
<keyword evidence="4" id="KW-0804">Transcription</keyword>
<proteinExistence type="inferred from homology"/>
<dbReference type="InterPro" id="IPR005119">
    <property type="entry name" value="LysR_subst-bd"/>
</dbReference>
<feature type="domain" description="HTH lysR-type" evidence="5">
    <location>
        <begin position="3"/>
        <end position="60"/>
    </location>
</feature>
<dbReference type="PANTHER" id="PTHR30126">
    <property type="entry name" value="HTH-TYPE TRANSCRIPTIONAL REGULATOR"/>
    <property type="match status" value="1"/>
</dbReference>
<dbReference type="SUPFAM" id="SSF46785">
    <property type="entry name" value="Winged helix' DNA-binding domain"/>
    <property type="match status" value="1"/>
</dbReference>
<sequence length="306" mass="34409">MNVTFRQLSVFEAVANCLSYTQAAQKLHLSQPAVSMQIKLLEENVGLPLFDKLGRKIYLTEAGREMHHYCRSIAGQLEELEEVLEHIKGIQRGRLDISVASTANYFATRLLAAFSHKYEGTTFSLDVTNRETLLRQLELNEKDLVIMGKPPEDRDLEATVFMDNPLVVIAAPDHPLATSKDLALETLQKETFVVRESGSGTRIAMQRFFAEHDVHLNTGMEMTSNEAIKQAVEAGLGLGIVSIHTLALELEARWLVVLDVQEFPILRHWYVVQRQGKRLSPVAQAFKDFVINDNVGDDGIIQIQKI</sequence>
<gene>
    <name evidence="6" type="ORF">MNBD_GAMMA24-202</name>
</gene>
<dbReference type="AlphaFoldDB" id="A0A3B1BLJ8"/>
<dbReference type="PRINTS" id="PR00039">
    <property type="entry name" value="HTHLYSR"/>
</dbReference>
<evidence type="ECO:0000256" key="3">
    <source>
        <dbReference type="ARBA" id="ARBA00023125"/>
    </source>
</evidence>
<dbReference type="SUPFAM" id="SSF53850">
    <property type="entry name" value="Periplasmic binding protein-like II"/>
    <property type="match status" value="1"/>
</dbReference>
<protein>
    <submittedName>
        <fullName evidence="6">RuBisCO operon transcriptional regulator CbbR</fullName>
    </submittedName>
</protein>
<evidence type="ECO:0000259" key="5">
    <source>
        <dbReference type="PROSITE" id="PS50931"/>
    </source>
</evidence>
<evidence type="ECO:0000313" key="6">
    <source>
        <dbReference type="EMBL" id="VAX12664.1"/>
    </source>
</evidence>
<dbReference type="Gene3D" id="3.40.190.290">
    <property type="match status" value="1"/>
</dbReference>
<dbReference type="Pfam" id="PF03466">
    <property type="entry name" value="LysR_substrate"/>
    <property type="match status" value="1"/>
</dbReference>
<reference evidence="6" key="1">
    <citation type="submission" date="2018-06" db="EMBL/GenBank/DDBJ databases">
        <authorList>
            <person name="Zhirakovskaya E."/>
        </authorList>
    </citation>
    <scope>NUCLEOTIDE SEQUENCE</scope>
</reference>
<dbReference type="PANTHER" id="PTHR30126:SF5">
    <property type="entry name" value="HTH-TYPE TRANSCRIPTIONAL ACTIVATOR CMPR"/>
    <property type="match status" value="1"/>
</dbReference>
<evidence type="ECO:0000256" key="1">
    <source>
        <dbReference type="ARBA" id="ARBA00009437"/>
    </source>
</evidence>
<dbReference type="EMBL" id="UOFZ01000058">
    <property type="protein sequence ID" value="VAX12664.1"/>
    <property type="molecule type" value="Genomic_DNA"/>
</dbReference>
<dbReference type="InterPro" id="IPR036388">
    <property type="entry name" value="WH-like_DNA-bd_sf"/>
</dbReference>
<keyword evidence="3" id="KW-0238">DNA-binding</keyword>
<dbReference type="Pfam" id="PF00126">
    <property type="entry name" value="HTH_1"/>
    <property type="match status" value="1"/>
</dbReference>
<dbReference type="GO" id="GO:0003700">
    <property type="term" value="F:DNA-binding transcription factor activity"/>
    <property type="evidence" value="ECO:0007669"/>
    <property type="project" value="InterPro"/>
</dbReference>
<dbReference type="GO" id="GO:0000976">
    <property type="term" value="F:transcription cis-regulatory region binding"/>
    <property type="evidence" value="ECO:0007669"/>
    <property type="project" value="TreeGrafter"/>
</dbReference>
<dbReference type="Gene3D" id="1.10.10.10">
    <property type="entry name" value="Winged helix-like DNA-binding domain superfamily/Winged helix DNA-binding domain"/>
    <property type="match status" value="1"/>
</dbReference>
<dbReference type="PROSITE" id="PS50931">
    <property type="entry name" value="HTH_LYSR"/>
    <property type="match status" value="1"/>
</dbReference>